<dbReference type="InterPro" id="IPR027417">
    <property type="entry name" value="P-loop_NTPase"/>
</dbReference>
<dbReference type="GO" id="GO:0030970">
    <property type="term" value="P:retrograde protein transport, ER to cytosol"/>
    <property type="evidence" value="ECO:0007669"/>
    <property type="project" value="TreeGrafter"/>
</dbReference>
<dbReference type="GO" id="GO:0097352">
    <property type="term" value="P:autophagosome maturation"/>
    <property type="evidence" value="ECO:0007669"/>
    <property type="project" value="TreeGrafter"/>
</dbReference>
<dbReference type="InterPro" id="IPR003593">
    <property type="entry name" value="AAA+_ATPase"/>
</dbReference>
<feature type="domain" description="AAA+ ATPase" evidence="4">
    <location>
        <begin position="510"/>
        <end position="649"/>
    </location>
</feature>
<accession>A0A914X277</accession>
<evidence type="ECO:0000256" key="1">
    <source>
        <dbReference type="ARBA" id="ARBA00022741"/>
    </source>
</evidence>
<dbReference type="GO" id="GO:0034098">
    <property type="term" value="C:VCP-NPL4-UFD1 AAA ATPase complex"/>
    <property type="evidence" value="ECO:0007669"/>
    <property type="project" value="TreeGrafter"/>
</dbReference>
<dbReference type="GO" id="GO:0005829">
    <property type="term" value="C:cytosol"/>
    <property type="evidence" value="ECO:0007669"/>
    <property type="project" value="TreeGrafter"/>
</dbReference>
<dbReference type="Pfam" id="PF00004">
    <property type="entry name" value="AAA"/>
    <property type="match status" value="2"/>
</dbReference>
<evidence type="ECO:0000256" key="2">
    <source>
        <dbReference type="ARBA" id="ARBA00022840"/>
    </source>
</evidence>
<evidence type="ECO:0000313" key="6">
    <source>
        <dbReference type="WBParaSite" id="PSAMB.scaffold612size45665.g7378.t1"/>
    </source>
</evidence>
<evidence type="ECO:0000259" key="4">
    <source>
        <dbReference type="SMART" id="SM00382"/>
    </source>
</evidence>
<name>A0A914X277_9BILA</name>
<dbReference type="InterPro" id="IPR003959">
    <property type="entry name" value="ATPase_AAA_core"/>
</dbReference>
<proteinExistence type="predicted"/>
<dbReference type="Pfam" id="PF17862">
    <property type="entry name" value="AAA_lid_3"/>
    <property type="match status" value="2"/>
</dbReference>
<protein>
    <submittedName>
        <fullName evidence="6">AAA+ ATPase domain-containing protein</fullName>
    </submittedName>
</protein>
<dbReference type="InterPro" id="IPR050168">
    <property type="entry name" value="AAA_ATPase_domain"/>
</dbReference>
<reference evidence="6" key="1">
    <citation type="submission" date="2022-11" db="UniProtKB">
        <authorList>
            <consortium name="WormBaseParasite"/>
        </authorList>
    </citation>
    <scope>IDENTIFICATION</scope>
</reference>
<evidence type="ECO:0000313" key="5">
    <source>
        <dbReference type="Proteomes" id="UP000887566"/>
    </source>
</evidence>
<dbReference type="FunFam" id="3.40.50.300:FF:000012">
    <property type="entry name" value="Transitional endoplasmic reticulum ATPase"/>
    <property type="match status" value="1"/>
</dbReference>
<dbReference type="WBParaSite" id="PSAMB.scaffold612size45665.g7378.t1">
    <property type="protein sequence ID" value="PSAMB.scaffold612size45665.g7378.t1"/>
    <property type="gene ID" value="PSAMB.scaffold612size45665.g7378"/>
</dbReference>
<feature type="domain" description="AAA+ ATPase" evidence="4">
    <location>
        <begin position="233"/>
        <end position="369"/>
    </location>
</feature>
<dbReference type="Proteomes" id="UP000887566">
    <property type="component" value="Unplaced"/>
</dbReference>
<keyword evidence="2" id="KW-0067">ATP-binding</keyword>
<keyword evidence="1" id="KW-0547">Nucleotide-binding</keyword>
<evidence type="ECO:0000256" key="3">
    <source>
        <dbReference type="SAM" id="MobiDB-lite"/>
    </source>
</evidence>
<dbReference type="SMART" id="SM00382">
    <property type="entry name" value="AAA"/>
    <property type="match status" value="2"/>
</dbReference>
<dbReference type="Gene3D" id="3.40.50.300">
    <property type="entry name" value="P-loop containing nucleotide triphosphate hydrolases"/>
    <property type="match status" value="2"/>
</dbReference>
<dbReference type="PROSITE" id="PS00674">
    <property type="entry name" value="AAA"/>
    <property type="match status" value="2"/>
</dbReference>
<dbReference type="GO" id="GO:0031593">
    <property type="term" value="F:polyubiquitin modification-dependent protein binding"/>
    <property type="evidence" value="ECO:0007669"/>
    <property type="project" value="TreeGrafter"/>
</dbReference>
<dbReference type="FunFam" id="3.40.50.300:FF:000048">
    <property type="entry name" value="Transitional endoplasmic reticulum ATPase"/>
    <property type="match status" value="1"/>
</dbReference>
<dbReference type="PANTHER" id="PTHR23077:SF171">
    <property type="entry name" value="NUCLEAR VALOSIN-CONTAINING PROTEIN-LIKE"/>
    <property type="match status" value="1"/>
</dbReference>
<organism evidence="5 6">
    <name type="scientific">Plectus sambesii</name>
    <dbReference type="NCBI Taxonomy" id="2011161"/>
    <lineage>
        <taxon>Eukaryota</taxon>
        <taxon>Metazoa</taxon>
        <taxon>Ecdysozoa</taxon>
        <taxon>Nematoda</taxon>
        <taxon>Chromadorea</taxon>
        <taxon>Plectida</taxon>
        <taxon>Plectina</taxon>
        <taxon>Plectoidea</taxon>
        <taxon>Plectidae</taxon>
        <taxon>Plectus</taxon>
    </lineage>
</organism>
<dbReference type="GO" id="GO:0016887">
    <property type="term" value="F:ATP hydrolysis activity"/>
    <property type="evidence" value="ECO:0007669"/>
    <property type="project" value="InterPro"/>
</dbReference>
<dbReference type="GO" id="GO:0051228">
    <property type="term" value="P:mitotic spindle disassembly"/>
    <property type="evidence" value="ECO:0007669"/>
    <property type="project" value="TreeGrafter"/>
</dbReference>
<dbReference type="Gene3D" id="1.10.8.60">
    <property type="match status" value="2"/>
</dbReference>
<sequence length="799" mass="88058">MSFMSTTVLSLNVKSSNSSSHTDHTLAYVSHKIFSLFPSQLVSRPAFDDDLAVQDDQALLGVVRIFGNTARSTLCRVESDPNVEEKCIYLNDTTMFNLNVYEGEGVNIKLVDKVPDVGVITFAPFMGYKYQGDLKNDLLFPYFEQEDRHVSAGDQFTVKTQDGNSIGFLVTALDIKYGRVLRSTKINVNEPIARPDRPIGYRDIVTKQLPEIKEIVNLALNHSQLFTTYGVKKPKGILLYGPPGTGKTRVAMALANEINAFFLSIKGPEIVGKLAGESENNLRKAFETCEKKEKAILFIDEIDSIAPKRDKTQGELERRIVAQLLTLMDGAQSTSNLVVIAATNRPNSIDPALRRPGRFDKEICLGIPDEHERFQILSVHTRGMRMLMADDVNLKQIARDTHGYVGADLAALCCEAAQQKIAEYANANASGALVAHSNKPNVGPPKVTMKEFTEALASTNASGLREMAVETPNVGWDDIGGLEDVKQELRETIEYPILYPDDFTDFGISPSRGVLFYGPPGCGKTLMAKAVAKQCGANFISVKGPELLTMWFGESEANVRDLFDKARAAAPCIIFFDEIDSIASARGSGTGGAGAASDRVINQLLTEMDGVNVKKKVFIIGATNRPDVIDPALMRPGRLDQLIYIPLPDEQNRLAILRANLRNTKVDDNVDLAWIAKKTEGLSGADLSEICQRACKLAIGERIRERQAHTAKNTGGNIIPAEFVPSSKKLTREHFQKAMKVAHKSVSKDENRVYELFKQKHLKHSDSMEDFNFPDLPSDQQPTIDNGGESSDDDDMYDT</sequence>
<dbReference type="PANTHER" id="PTHR23077">
    <property type="entry name" value="AAA-FAMILY ATPASE"/>
    <property type="match status" value="1"/>
</dbReference>
<keyword evidence="5" id="KW-1185">Reference proteome</keyword>
<dbReference type="InterPro" id="IPR003960">
    <property type="entry name" value="ATPase_AAA_CS"/>
</dbReference>
<feature type="compositionally biased region" description="Acidic residues" evidence="3">
    <location>
        <begin position="790"/>
        <end position="799"/>
    </location>
</feature>
<dbReference type="SUPFAM" id="SSF52540">
    <property type="entry name" value="P-loop containing nucleoside triphosphate hydrolases"/>
    <property type="match status" value="2"/>
</dbReference>
<dbReference type="GO" id="GO:0005524">
    <property type="term" value="F:ATP binding"/>
    <property type="evidence" value="ECO:0007669"/>
    <property type="project" value="UniProtKB-KW"/>
</dbReference>
<dbReference type="GO" id="GO:0005634">
    <property type="term" value="C:nucleus"/>
    <property type="evidence" value="ECO:0007669"/>
    <property type="project" value="TreeGrafter"/>
</dbReference>
<dbReference type="InterPro" id="IPR041569">
    <property type="entry name" value="AAA_lid_3"/>
</dbReference>
<feature type="region of interest" description="Disordered" evidence="3">
    <location>
        <begin position="767"/>
        <end position="799"/>
    </location>
</feature>
<dbReference type="Gene3D" id="3.10.330.10">
    <property type="match status" value="1"/>
</dbReference>
<dbReference type="AlphaFoldDB" id="A0A914X277"/>